<evidence type="ECO:0000259" key="1">
    <source>
        <dbReference type="Pfam" id="PF01918"/>
    </source>
</evidence>
<keyword evidence="3" id="KW-1185">Reference proteome</keyword>
<protein>
    <recommendedName>
        <fullName evidence="1">DNA/RNA-binding protein Alba-like domain-containing protein</fullName>
    </recommendedName>
</protein>
<accession>A0A9P6WIB2</accession>
<organism evidence="2 3">
    <name type="scientific">Pichia californica</name>
    <dbReference type="NCBI Taxonomy" id="460514"/>
    <lineage>
        <taxon>Eukaryota</taxon>
        <taxon>Fungi</taxon>
        <taxon>Dikarya</taxon>
        <taxon>Ascomycota</taxon>
        <taxon>Saccharomycotina</taxon>
        <taxon>Pichiomycetes</taxon>
        <taxon>Pichiales</taxon>
        <taxon>Pichiaceae</taxon>
        <taxon>Pichia</taxon>
    </lineage>
</organism>
<dbReference type="EMBL" id="PUHW01000253">
    <property type="protein sequence ID" value="KAG0687492.1"/>
    <property type="molecule type" value="Genomic_DNA"/>
</dbReference>
<reference evidence="2" key="1">
    <citation type="submission" date="2020-11" db="EMBL/GenBank/DDBJ databases">
        <title>Kefir isolates.</title>
        <authorList>
            <person name="Marcisauskas S."/>
            <person name="Kim Y."/>
            <person name="Blasche S."/>
        </authorList>
    </citation>
    <scope>NUCLEOTIDE SEQUENCE</scope>
    <source>
        <strain evidence="2">Olga-1</strain>
    </source>
</reference>
<dbReference type="GO" id="GO:0003676">
    <property type="term" value="F:nucleic acid binding"/>
    <property type="evidence" value="ECO:0007669"/>
    <property type="project" value="InterPro"/>
</dbReference>
<name>A0A9P6WIB2_9ASCO</name>
<dbReference type="AlphaFoldDB" id="A0A9P6WIB2"/>
<dbReference type="Proteomes" id="UP000697127">
    <property type="component" value="Unassembled WGS sequence"/>
</dbReference>
<gene>
    <name evidence="2" type="ORF">C6P40_002275</name>
</gene>
<evidence type="ECO:0000313" key="2">
    <source>
        <dbReference type="EMBL" id="KAG0687492.1"/>
    </source>
</evidence>
<evidence type="ECO:0000313" key="3">
    <source>
        <dbReference type="Proteomes" id="UP000697127"/>
    </source>
</evidence>
<comment type="caution">
    <text evidence="2">The sequence shown here is derived from an EMBL/GenBank/DDBJ whole genome shotgun (WGS) entry which is preliminary data.</text>
</comment>
<sequence length="253" mass="30002">MKRKIDQIESNDVMITQKNHSNIETFQRFSQNIDLQECFKLEMIDGKIYNENKDRVLYLIINKNSKINKKLDQILKYLNGGDEDDDNKIKNKEIIFIANDGECIQKMISIIEIFKQKIIQLQDIKEKDKDLFENKSIAKVKEYEKIIISGEVLNNDKIKMNYTQLNFIDFTLIEKVINRNITKRKNKKKNLQNKETNGLYEKSIIEEILKVEKLTKIPVMYVYMNLHGENELPIKNFNKYKNLVAQGWSIQQS</sequence>
<feature type="domain" description="DNA/RNA-binding protein Alba-like" evidence="1">
    <location>
        <begin position="61"/>
        <end position="125"/>
    </location>
</feature>
<dbReference type="OrthoDB" id="4078155at2759"/>
<dbReference type="InterPro" id="IPR002775">
    <property type="entry name" value="DNA/RNA-bd_Alba-like"/>
</dbReference>
<dbReference type="Pfam" id="PF01918">
    <property type="entry name" value="Alba"/>
    <property type="match status" value="1"/>
</dbReference>
<proteinExistence type="predicted"/>